<accession>A0ABX9TRF4</accession>
<proteinExistence type="predicted"/>
<dbReference type="EMBL" id="RCHC01000030">
    <property type="protein sequence ID" value="RLL17574.1"/>
    <property type="molecule type" value="Genomic_DNA"/>
</dbReference>
<feature type="domain" description="Putative phage metallopeptidase" evidence="1">
    <location>
        <begin position="25"/>
        <end position="182"/>
    </location>
</feature>
<name>A0ABX9TRF4_9GAMM</name>
<dbReference type="InterPro" id="IPR043998">
    <property type="entry name" value="Put_Metallopep"/>
</dbReference>
<protein>
    <submittedName>
        <fullName evidence="2">Transposase</fullName>
    </submittedName>
</protein>
<keyword evidence="3" id="KW-1185">Reference proteome</keyword>
<dbReference type="Pfam" id="PF18894">
    <property type="entry name" value="PhageMetallopep"/>
    <property type="match status" value="1"/>
</dbReference>
<evidence type="ECO:0000313" key="3">
    <source>
        <dbReference type="Proteomes" id="UP000280271"/>
    </source>
</evidence>
<dbReference type="RefSeq" id="WP_120376062.1">
    <property type="nucleotide sequence ID" value="NZ_RCHC01000030.1"/>
</dbReference>
<reference evidence="2 3" key="1">
    <citation type="submission" date="2018-09" db="EMBL/GenBank/DDBJ databases">
        <title>The draft genome of Acinetobacter sp. strains.</title>
        <authorList>
            <person name="Qin J."/>
            <person name="Feng Y."/>
            <person name="Zong Z."/>
        </authorList>
    </citation>
    <scope>NUCLEOTIDE SEQUENCE [LARGE SCALE GENOMIC DNA]</scope>
    <source>
        <strain evidence="2 3">WCHAc060005</strain>
    </source>
</reference>
<gene>
    <name evidence="2" type="ORF">D9K81_17010</name>
</gene>
<evidence type="ECO:0000313" key="2">
    <source>
        <dbReference type="EMBL" id="RLL17574.1"/>
    </source>
</evidence>
<organism evidence="2 3">
    <name type="scientific">Acinetobacter chengduensis</name>
    <dbReference type="NCBI Taxonomy" id="2420890"/>
    <lineage>
        <taxon>Bacteria</taxon>
        <taxon>Pseudomonadati</taxon>
        <taxon>Pseudomonadota</taxon>
        <taxon>Gammaproteobacteria</taxon>
        <taxon>Moraxellales</taxon>
        <taxon>Moraxellaceae</taxon>
        <taxon>Acinetobacter</taxon>
    </lineage>
</organism>
<sequence length="206" mass="23662">MKRPYPPESIIGIADSMFVPAPEIWDWIQTTFLSTESKLFNPDHTHLRTFKHSDIAVMWANGGFKKQGRIVVGQAEKIMINASGWKKERQEVQLIDWFGTVPEYLITLDACFCSECDDTSFCALVEHELYHIAHKRDRFGFLSYNRETGKPNLEIKGHDVEEFTGVVRRYGANEDVLKMVEAENQRPQIAKADIHHACGTCYLRVV</sequence>
<dbReference type="Proteomes" id="UP000280271">
    <property type="component" value="Unassembled WGS sequence"/>
</dbReference>
<comment type="caution">
    <text evidence="2">The sequence shown here is derived from an EMBL/GenBank/DDBJ whole genome shotgun (WGS) entry which is preliminary data.</text>
</comment>
<evidence type="ECO:0000259" key="1">
    <source>
        <dbReference type="Pfam" id="PF18894"/>
    </source>
</evidence>